<dbReference type="CDD" id="cd00024">
    <property type="entry name" value="CD_CSD"/>
    <property type="match status" value="1"/>
</dbReference>
<dbReference type="PANTHER" id="PTHR35046:SF9">
    <property type="entry name" value="RNA-DIRECTED DNA POLYMERASE"/>
    <property type="match status" value="1"/>
</dbReference>
<organism evidence="6 7">
    <name type="scientific">Actinidia rufa</name>
    <dbReference type="NCBI Taxonomy" id="165716"/>
    <lineage>
        <taxon>Eukaryota</taxon>
        <taxon>Viridiplantae</taxon>
        <taxon>Streptophyta</taxon>
        <taxon>Embryophyta</taxon>
        <taxon>Tracheophyta</taxon>
        <taxon>Spermatophyta</taxon>
        <taxon>Magnoliopsida</taxon>
        <taxon>eudicotyledons</taxon>
        <taxon>Gunneridae</taxon>
        <taxon>Pentapetalae</taxon>
        <taxon>asterids</taxon>
        <taxon>Ericales</taxon>
        <taxon>Actinidiaceae</taxon>
        <taxon>Actinidia</taxon>
    </lineage>
</organism>
<dbReference type="AlphaFoldDB" id="A0A7J0G3T2"/>
<dbReference type="GO" id="GO:0003676">
    <property type="term" value="F:nucleic acid binding"/>
    <property type="evidence" value="ECO:0007669"/>
    <property type="project" value="InterPro"/>
</dbReference>
<dbReference type="SMART" id="SM00298">
    <property type="entry name" value="CHROMO"/>
    <property type="match status" value="1"/>
</dbReference>
<keyword evidence="1" id="KW-0862">Zinc</keyword>
<evidence type="ECO:0000313" key="7">
    <source>
        <dbReference type="Proteomes" id="UP000585474"/>
    </source>
</evidence>
<dbReference type="Pfam" id="PF00385">
    <property type="entry name" value="Chromo"/>
    <property type="match status" value="1"/>
</dbReference>
<name>A0A7J0G3T2_9ERIC</name>
<evidence type="ECO:0000256" key="2">
    <source>
        <dbReference type="SAM" id="Coils"/>
    </source>
</evidence>
<dbReference type="OrthoDB" id="1934635at2759"/>
<protein>
    <recommendedName>
        <fullName evidence="8">CCHC-type domain-containing protein</fullName>
    </recommendedName>
</protein>
<dbReference type="PROSITE" id="PS50158">
    <property type="entry name" value="ZF_CCHC"/>
    <property type="match status" value="1"/>
</dbReference>
<comment type="caution">
    <text evidence="6">The sequence shown here is derived from an EMBL/GenBank/DDBJ whole genome shotgun (WGS) entry which is preliminary data.</text>
</comment>
<dbReference type="EMBL" id="BJWL01000017">
    <property type="protein sequence ID" value="GFZ05445.1"/>
    <property type="molecule type" value="Genomic_DNA"/>
</dbReference>
<dbReference type="PROSITE" id="PS50013">
    <property type="entry name" value="CHROMO_2"/>
    <property type="match status" value="1"/>
</dbReference>
<keyword evidence="1" id="KW-0479">Metal-binding</keyword>
<feature type="domain" description="CCHC-type" evidence="5">
    <location>
        <begin position="302"/>
        <end position="315"/>
    </location>
</feature>
<dbReference type="InterPro" id="IPR005162">
    <property type="entry name" value="Retrotrans_gag_dom"/>
</dbReference>
<evidence type="ECO:0000259" key="4">
    <source>
        <dbReference type="PROSITE" id="PS50013"/>
    </source>
</evidence>
<dbReference type="SUPFAM" id="SSF54160">
    <property type="entry name" value="Chromo domain-like"/>
    <property type="match status" value="1"/>
</dbReference>
<feature type="region of interest" description="Disordered" evidence="3">
    <location>
        <begin position="1"/>
        <end position="22"/>
    </location>
</feature>
<evidence type="ECO:0000313" key="6">
    <source>
        <dbReference type="EMBL" id="GFZ05445.1"/>
    </source>
</evidence>
<feature type="region of interest" description="Disordered" evidence="3">
    <location>
        <begin position="621"/>
        <end position="642"/>
    </location>
</feature>
<dbReference type="Pfam" id="PF03732">
    <property type="entry name" value="Retrotrans_gag"/>
    <property type="match status" value="1"/>
</dbReference>
<feature type="domain" description="Chromo" evidence="4">
    <location>
        <begin position="566"/>
        <end position="624"/>
    </location>
</feature>
<dbReference type="InterPro" id="IPR023780">
    <property type="entry name" value="Chromo_domain"/>
</dbReference>
<dbReference type="PANTHER" id="PTHR35046">
    <property type="entry name" value="ZINC KNUCKLE (CCHC-TYPE) FAMILY PROTEIN"/>
    <property type="match status" value="1"/>
</dbReference>
<keyword evidence="7" id="KW-1185">Reference proteome</keyword>
<dbReference type="CDD" id="cd00303">
    <property type="entry name" value="retropepsin_like"/>
    <property type="match status" value="1"/>
</dbReference>
<keyword evidence="2" id="KW-0175">Coiled coil</keyword>
<dbReference type="GO" id="GO:0008270">
    <property type="term" value="F:zinc ion binding"/>
    <property type="evidence" value="ECO:0007669"/>
    <property type="project" value="UniProtKB-KW"/>
</dbReference>
<evidence type="ECO:0000256" key="3">
    <source>
        <dbReference type="SAM" id="MobiDB-lite"/>
    </source>
</evidence>
<accession>A0A7J0G3T2</accession>
<dbReference type="InterPro" id="IPR016197">
    <property type="entry name" value="Chromo-like_dom_sf"/>
</dbReference>
<evidence type="ECO:0008006" key="8">
    <source>
        <dbReference type="Google" id="ProtNLM"/>
    </source>
</evidence>
<keyword evidence="1" id="KW-0863">Zinc-finger</keyword>
<dbReference type="Gene3D" id="2.40.50.40">
    <property type="match status" value="1"/>
</dbReference>
<evidence type="ECO:0000259" key="5">
    <source>
        <dbReference type="PROSITE" id="PS50158"/>
    </source>
</evidence>
<sequence>MHLHSGGRFISTSKSSPTMEPHTIETLDQKIEDLRTMVEQLTASVHQIQRDRHQAGGNGAGPAQPNQLVLERPPNYHRNDPRDPIINVEAPTFDGRLDPKAFTDWIREMDHFFEWYNLSDDRKVRFAKMKLIGRAKLFWQSTEQRRQPPVTNWVEMKEILKEKYLPQSYQGDMLDKWNNLRQGSKLATEYVAQFEEYLMRCNIREDERMTLSRFRHGLNDDLKKELVLREVNTLDQAYTFVQNYEMVSKPSFGRRFESRNTPKPPVTLPPSRLVPTTALPLRDGKEKGILAESPGMQSTLQCYKCQSFGHKAANCGNRTLFVNSQGQNYEGNDIEEQLYEPDLENLPESDEDCEGGDVTLGVRCALTQAKEDNDWRRNAIFYTYIKCGEKDCKVIIDSESCINAVSSSTVSRLGLKPVPHPSLYHVSWNKRIKLNPLQQKPVSKQKKENPTNGIGLNIISPKEFEKEINDQSILFAEVAHETFTESQDTPPEEVTSILQEFHEFQIGDHVMVRIRPERYPSGHFDIPTDPFTEPTHEPTIDHPATSDITPAPLPISPAPKEHIDAILDEQIISTRDGGVQRFLVRWSGRPASDDTWITSDDLQQIDRDLFEYYQSRPVSHSTESSFLHPGRVGEDTGSRPPITRVYSRRSKKAYPVSLWLDSGLITGPDA</sequence>
<dbReference type="InterPro" id="IPR001878">
    <property type="entry name" value="Znf_CCHC"/>
</dbReference>
<reference evidence="6 7" key="1">
    <citation type="submission" date="2019-07" db="EMBL/GenBank/DDBJ databases">
        <title>De Novo Assembly of kiwifruit Actinidia rufa.</title>
        <authorList>
            <person name="Sugita-Konishi S."/>
            <person name="Sato K."/>
            <person name="Mori E."/>
            <person name="Abe Y."/>
            <person name="Kisaki G."/>
            <person name="Hamano K."/>
            <person name="Suezawa K."/>
            <person name="Otani M."/>
            <person name="Fukuda T."/>
            <person name="Manabe T."/>
            <person name="Gomi K."/>
            <person name="Tabuchi M."/>
            <person name="Akimitsu K."/>
            <person name="Kataoka I."/>
        </authorList>
    </citation>
    <scope>NUCLEOTIDE SEQUENCE [LARGE SCALE GENOMIC DNA]</scope>
    <source>
        <strain evidence="7">cv. Fuchu</strain>
    </source>
</reference>
<proteinExistence type="predicted"/>
<dbReference type="InterPro" id="IPR000953">
    <property type="entry name" value="Chromo/chromo_shadow_dom"/>
</dbReference>
<dbReference type="Proteomes" id="UP000585474">
    <property type="component" value="Unassembled WGS sequence"/>
</dbReference>
<evidence type="ECO:0000256" key="1">
    <source>
        <dbReference type="PROSITE-ProRule" id="PRU00047"/>
    </source>
</evidence>
<feature type="coiled-coil region" evidence="2">
    <location>
        <begin position="24"/>
        <end position="51"/>
    </location>
</feature>
<feature type="region of interest" description="Disordered" evidence="3">
    <location>
        <begin position="255"/>
        <end position="278"/>
    </location>
</feature>
<gene>
    <name evidence="6" type="ORF">Acr_17g0010170</name>
</gene>